<feature type="compositionally biased region" description="Polar residues" evidence="3">
    <location>
        <begin position="1"/>
        <end position="19"/>
    </location>
</feature>
<dbReference type="HOGENOM" id="CLU_012817_13_3_7"/>
<dbReference type="GO" id="GO:0015562">
    <property type="term" value="F:efflux transmembrane transporter activity"/>
    <property type="evidence" value="ECO:0007669"/>
    <property type="project" value="InterPro"/>
</dbReference>
<keyword evidence="2" id="KW-0564">Palmitate</keyword>
<dbReference type="Gene3D" id="2.20.200.10">
    <property type="entry name" value="Outer membrane efflux proteins (OEP)"/>
    <property type="match status" value="1"/>
</dbReference>
<evidence type="ECO:0000256" key="3">
    <source>
        <dbReference type="SAM" id="MobiDB-lite"/>
    </source>
</evidence>
<dbReference type="AlphaFoldDB" id="Q749P7"/>
<keyword evidence="2" id="KW-0812">Transmembrane</keyword>
<dbReference type="InParanoid" id="Q749P7"/>
<dbReference type="NCBIfam" id="TIGR01845">
    <property type="entry name" value="outer_NodT"/>
    <property type="match status" value="1"/>
</dbReference>
<dbReference type="GO" id="GO:0016020">
    <property type="term" value="C:membrane"/>
    <property type="evidence" value="ECO:0000318"/>
    <property type="project" value="GO_Central"/>
</dbReference>
<dbReference type="eggNOG" id="COG1538">
    <property type="taxonomic scope" value="Bacteria"/>
</dbReference>
<reference evidence="4 5" key="2">
    <citation type="journal article" date="2012" name="BMC Genomics">
        <title>Comparative genomic analysis of Geobacter sulfurreducens KN400, a strain with enhanced capacity for extracellular electron transfer and electricity production.</title>
        <authorList>
            <person name="Butler J.E."/>
            <person name="Young N.D."/>
            <person name="Aklujkar M."/>
            <person name="Lovley D.R."/>
        </authorList>
    </citation>
    <scope>NUCLEOTIDE SEQUENCE [LARGE SCALE GENOMIC DNA]</scope>
    <source>
        <strain evidence="5">ATCC 51573 / DSM 12127 / PCA</strain>
    </source>
</reference>
<reference evidence="4 5" key="1">
    <citation type="journal article" date="2003" name="Science">
        <title>Genome of Geobacter sulfurreducens: metal reduction in subsurface environments.</title>
        <authorList>
            <person name="Methe B.A."/>
            <person name="Nelson K.E."/>
            <person name="Eisen J.A."/>
            <person name="Paulsen I.T."/>
            <person name="Nelson W."/>
            <person name="Heidelberg J.F."/>
            <person name="Wu D."/>
            <person name="Wu M."/>
            <person name="Ward N."/>
            <person name="Beanan M.J."/>
            <person name="Dodson R.J."/>
            <person name="Madupu R."/>
            <person name="Brinkac L.M."/>
            <person name="Daugherty S.C."/>
            <person name="DeBoy R.T."/>
            <person name="Durkin A.S."/>
            <person name="Gwinn M."/>
            <person name="Kolonay J.F."/>
            <person name="Sullivan S.A."/>
            <person name="Haft D.H."/>
            <person name="Selengut J."/>
            <person name="Davidsen T.M."/>
            <person name="Zafar N."/>
            <person name="White O."/>
            <person name="Tran B."/>
            <person name="Romero C."/>
            <person name="Forberger H.A."/>
            <person name="Weidman J."/>
            <person name="Khouri H."/>
            <person name="Feldblyum T.V."/>
            <person name="Utterback T.R."/>
            <person name="Van Aken S.E."/>
            <person name="Lovley D.R."/>
            <person name="Fraser C.M."/>
        </authorList>
    </citation>
    <scope>NUCLEOTIDE SEQUENCE [LARGE SCALE GENOMIC DNA]</scope>
    <source>
        <strain evidence="5">ATCC 51573 / DSM 12127 / PCA</strain>
    </source>
</reference>
<dbReference type="PANTHER" id="PTHR30203">
    <property type="entry name" value="OUTER MEMBRANE CATION EFFLUX PROTEIN"/>
    <property type="match status" value="1"/>
</dbReference>
<dbReference type="PATRIC" id="fig|243231.5.peg.2725"/>
<name>Q749P7_GEOSL</name>
<evidence type="ECO:0000313" key="4">
    <source>
        <dbReference type="EMBL" id="AAR36067.1"/>
    </source>
</evidence>
<feature type="region of interest" description="Disordered" evidence="3">
    <location>
        <begin position="1"/>
        <end position="22"/>
    </location>
</feature>
<evidence type="ECO:0000256" key="1">
    <source>
        <dbReference type="ARBA" id="ARBA00007613"/>
    </source>
</evidence>
<keyword evidence="5" id="KW-1185">Reference proteome</keyword>
<organism evidence="4 5">
    <name type="scientific">Geobacter sulfurreducens (strain ATCC 51573 / DSM 12127 / PCA)</name>
    <dbReference type="NCBI Taxonomy" id="243231"/>
    <lineage>
        <taxon>Bacteria</taxon>
        <taxon>Pseudomonadati</taxon>
        <taxon>Thermodesulfobacteriota</taxon>
        <taxon>Desulfuromonadia</taxon>
        <taxon>Geobacterales</taxon>
        <taxon>Geobacteraceae</taxon>
        <taxon>Geobacter</taxon>
    </lineage>
</organism>
<dbReference type="STRING" id="243231.GSU2695"/>
<dbReference type="OrthoDB" id="9783163at2"/>
<dbReference type="Gene3D" id="1.20.1600.10">
    <property type="entry name" value="Outer membrane efflux proteins (OEP)"/>
    <property type="match status" value="1"/>
</dbReference>
<dbReference type="Pfam" id="PF02321">
    <property type="entry name" value="OEP"/>
    <property type="match status" value="2"/>
</dbReference>
<dbReference type="GO" id="GO:0005886">
    <property type="term" value="C:plasma membrane"/>
    <property type="evidence" value="ECO:0007669"/>
    <property type="project" value="UniProtKB-SubCell"/>
</dbReference>
<evidence type="ECO:0000313" key="5">
    <source>
        <dbReference type="Proteomes" id="UP000000577"/>
    </source>
</evidence>
<proteinExistence type="inferred from homology"/>
<keyword evidence="2" id="KW-0472">Membrane</keyword>
<sequence length="512" mass="55459">MSMFGITQSSRATEQQSDPAATVCRAASKRSQRVSGFAPKPFSVAQVLYVSIMTLTLAGCTTMAPKYERPAAPVPVAWPEGPAYKQTASATEKPVADIPWQEFFVDEKLHKLIALALENNRDLRAAALNIERSRAQYQIRRSDLFPKVDASAGATFTRQPEGLSATGRADTIDQYSVGLGVSSYELDLFGRVRSLKDQALEQYLATEQARRSVQISLVSEVAVNYLTLAADRERLKLAQETLANQQESYQLTKSRFDAGVSSALDLHQAQTSVDAARVDIARFTTLVAQDGNALSLVVGSPVPAELLPSALSDTLTALKDVAPGLPSDVLLRRPDILQAENLLKGANANIGAARANFFPRITLVSNVGFGSDDLAKLFSGDSFTWSFAPRITLPIFTAGANQATLEVAEADRNIAVAQYEKVIQTAFREVADALAQRGTIDDQLTAQQSLSDATAESHRLSQARYEKGVDNYLQVLDSQRALYSAQQNLIGVRLVRLLNLATLYKVLGGGSE</sequence>
<dbReference type="GO" id="GO:0055085">
    <property type="term" value="P:transmembrane transport"/>
    <property type="evidence" value="ECO:0000318"/>
    <property type="project" value="GO_Central"/>
</dbReference>
<dbReference type="InterPro" id="IPR003423">
    <property type="entry name" value="OMP_efflux"/>
</dbReference>
<dbReference type="SUPFAM" id="SSF56954">
    <property type="entry name" value="Outer membrane efflux proteins (OEP)"/>
    <property type="match status" value="1"/>
</dbReference>
<dbReference type="Proteomes" id="UP000000577">
    <property type="component" value="Chromosome"/>
</dbReference>
<dbReference type="GO" id="GO:0022857">
    <property type="term" value="F:transmembrane transporter activity"/>
    <property type="evidence" value="ECO:0000318"/>
    <property type="project" value="GO_Central"/>
</dbReference>
<accession>Q749P7</accession>
<keyword evidence="2" id="KW-1134">Transmembrane beta strand</keyword>
<dbReference type="InterPro" id="IPR010131">
    <property type="entry name" value="MdtP/NodT-like"/>
</dbReference>
<dbReference type="EMBL" id="AE017180">
    <property type="protein sequence ID" value="AAR36067.1"/>
    <property type="molecule type" value="Genomic_DNA"/>
</dbReference>
<evidence type="ECO:0000256" key="2">
    <source>
        <dbReference type="RuleBase" id="RU362097"/>
    </source>
</evidence>
<gene>
    <name evidence="4" type="ordered locus">GSU2695</name>
</gene>
<dbReference type="FunCoup" id="Q749P7">
    <property type="interactions" value="249"/>
</dbReference>
<comment type="subcellular location">
    <subcellularLocation>
        <location evidence="2">Cell membrane</location>
        <topology evidence="2">Lipid-anchor</topology>
    </subcellularLocation>
</comment>
<dbReference type="SMR" id="Q749P7"/>
<dbReference type="KEGG" id="gsu:GSU2695"/>
<protein>
    <submittedName>
        <fullName evidence="4">Efflux pump, RND family, outer membrane protein</fullName>
    </submittedName>
</protein>
<comment type="similarity">
    <text evidence="1 2">Belongs to the outer membrane factor (OMF) (TC 1.B.17) family.</text>
</comment>
<dbReference type="EnsemblBacteria" id="AAR36067">
    <property type="protein sequence ID" value="AAR36067"/>
    <property type="gene ID" value="GSU2695"/>
</dbReference>
<keyword evidence="2" id="KW-0449">Lipoprotein</keyword>
<dbReference type="PANTHER" id="PTHR30203:SF32">
    <property type="entry name" value="CATION EFFLUX SYSTEM PROTEIN CUSC"/>
    <property type="match status" value="1"/>
</dbReference>